<dbReference type="GO" id="GO:0004827">
    <property type="term" value="F:proline-tRNA ligase activity"/>
    <property type="evidence" value="ECO:0007669"/>
    <property type="project" value="UniProtKB-EC"/>
</dbReference>
<evidence type="ECO:0000259" key="11">
    <source>
        <dbReference type="PROSITE" id="PS50862"/>
    </source>
</evidence>
<gene>
    <name evidence="13" type="ORF">PAUS00366_LOCUS20158</name>
</gene>
<evidence type="ECO:0000256" key="9">
    <source>
        <dbReference type="SAM" id="MobiDB-lite"/>
    </source>
</evidence>
<evidence type="ECO:0000256" key="3">
    <source>
        <dbReference type="ARBA" id="ARBA00022741"/>
    </source>
</evidence>
<dbReference type="InterPro" id="IPR000738">
    <property type="entry name" value="WHEP-TRS_dom"/>
</dbReference>
<evidence type="ECO:0000256" key="4">
    <source>
        <dbReference type="ARBA" id="ARBA00022840"/>
    </source>
</evidence>
<dbReference type="SUPFAM" id="SSF64586">
    <property type="entry name" value="C-terminal domain of ProRS"/>
    <property type="match status" value="1"/>
</dbReference>
<dbReference type="InterPro" id="IPR004499">
    <property type="entry name" value="Pro-tRNA-ligase_IIa_arc-type"/>
</dbReference>
<evidence type="ECO:0000256" key="5">
    <source>
        <dbReference type="ARBA" id="ARBA00022917"/>
    </source>
</evidence>
<evidence type="ECO:0000256" key="10">
    <source>
        <dbReference type="SAM" id="SignalP"/>
    </source>
</evidence>
<comment type="catalytic activity">
    <reaction evidence="8">
        <text>tRNA(Pro) + L-proline + ATP = L-prolyl-tRNA(Pro) + AMP + diphosphate</text>
        <dbReference type="Rhea" id="RHEA:14305"/>
        <dbReference type="Rhea" id="RHEA-COMP:9700"/>
        <dbReference type="Rhea" id="RHEA-COMP:9702"/>
        <dbReference type="ChEBI" id="CHEBI:30616"/>
        <dbReference type="ChEBI" id="CHEBI:33019"/>
        <dbReference type="ChEBI" id="CHEBI:60039"/>
        <dbReference type="ChEBI" id="CHEBI:78442"/>
        <dbReference type="ChEBI" id="CHEBI:78532"/>
        <dbReference type="ChEBI" id="CHEBI:456215"/>
        <dbReference type="EC" id="6.1.1.15"/>
    </reaction>
</comment>
<dbReference type="InterPro" id="IPR036621">
    <property type="entry name" value="Anticodon-bd_dom_sf"/>
</dbReference>
<dbReference type="Pfam" id="PF00458">
    <property type="entry name" value="WHEP-TRS"/>
    <property type="match status" value="1"/>
</dbReference>
<feature type="signal peptide" evidence="10">
    <location>
        <begin position="1"/>
        <end position="26"/>
    </location>
</feature>
<dbReference type="Gene3D" id="3.30.930.10">
    <property type="entry name" value="Bira Bifunctional Protein, Domain 2"/>
    <property type="match status" value="1"/>
</dbReference>
<dbReference type="Gene3D" id="3.30.110.30">
    <property type="entry name" value="C-terminal domain of ProRS"/>
    <property type="match status" value="1"/>
</dbReference>
<dbReference type="Pfam" id="PF03129">
    <property type="entry name" value="HGTP_anticodon"/>
    <property type="match status" value="1"/>
</dbReference>
<dbReference type="Gene3D" id="1.10.287.10">
    <property type="entry name" value="S15/NS1, RNA-binding"/>
    <property type="match status" value="1"/>
</dbReference>
<name>A0A7S4AUK4_9STRA</name>
<dbReference type="GO" id="GO:0006433">
    <property type="term" value="P:prolyl-tRNA aminoacylation"/>
    <property type="evidence" value="ECO:0007669"/>
    <property type="project" value="InterPro"/>
</dbReference>
<dbReference type="GO" id="GO:0017101">
    <property type="term" value="C:aminoacyl-tRNA synthetase multienzyme complex"/>
    <property type="evidence" value="ECO:0007669"/>
    <property type="project" value="TreeGrafter"/>
</dbReference>
<dbReference type="FunFam" id="3.30.930.10:FF:000037">
    <property type="entry name" value="Proline--tRNA ligase"/>
    <property type="match status" value="1"/>
</dbReference>
<dbReference type="InterPro" id="IPR002314">
    <property type="entry name" value="aa-tRNA-synt_IIb"/>
</dbReference>
<keyword evidence="6" id="KW-0030">Aminoacyl-tRNA synthetase</keyword>
<dbReference type="AlphaFoldDB" id="A0A7S4AUK4"/>
<keyword evidence="4" id="KW-0067">ATP-binding</keyword>
<dbReference type="InterPro" id="IPR009068">
    <property type="entry name" value="uS15_NS1_RNA-bd_sf"/>
</dbReference>
<dbReference type="EC" id="6.1.1.15" evidence="1"/>
<proteinExistence type="inferred from homology"/>
<dbReference type="InterPro" id="IPR045864">
    <property type="entry name" value="aa-tRNA-synth_II/BPL/LPL"/>
</dbReference>
<evidence type="ECO:0000256" key="8">
    <source>
        <dbReference type="ARBA" id="ARBA00047671"/>
    </source>
</evidence>
<feature type="chain" id="PRO_5031354369" description="proline--tRNA ligase" evidence="10">
    <location>
        <begin position="27"/>
        <end position="663"/>
    </location>
</feature>
<reference evidence="13" key="1">
    <citation type="submission" date="2021-01" db="EMBL/GenBank/DDBJ databases">
        <authorList>
            <person name="Corre E."/>
            <person name="Pelletier E."/>
            <person name="Niang G."/>
            <person name="Scheremetjew M."/>
            <person name="Finn R."/>
            <person name="Kale V."/>
            <person name="Holt S."/>
            <person name="Cochrane G."/>
            <person name="Meng A."/>
            <person name="Brown T."/>
            <person name="Cohen L."/>
        </authorList>
    </citation>
    <scope>NUCLEOTIDE SEQUENCE</scope>
    <source>
        <strain evidence="13">10249 10 AB</strain>
    </source>
</reference>
<evidence type="ECO:0000256" key="2">
    <source>
        <dbReference type="ARBA" id="ARBA00022598"/>
    </source>
</evidence>
<accession>A0A7S4AUK4</accession>
<dbReference type="PROSITE" id="PS51185">
    <property type="entry name" value="WHEP_TRS_2"/>
    <property type="match status" value="1"/>
</dbReference>
<dbReference type="InterPro" id="IPR016061">
    <property type="entry name" value="Pro-tRNA_ligase_II_C"/>
</dbReference>
<dbReference type="Gene3D" id="3.40.50.800">
    <property type="entry name" value="Anticodon-binding domain"/>
    <property type="match status" value="1"/>
</dbReference>
<keyword evidence="3" id="KW-0547">Nucleotide-binding</keyword>
<dbReference type="SUPFAM" id="SSF55681">
    <property type="entry name" value="Class II aaRS and biotin synthetases"/>
    <property type="match status" value="1"/>
</dbReference>
<feature type="domain" description="Aminoacyl-transfer RNA synthetases class-II family profile" evidence="11">
    <location>
        <begin position="195"/>
        <end position="449"/>
    </location>
</feature>
<dbReference type="GO" id="GO:0005524">
    <property type="term" value="F:ATP binding"/>
    <property type="evidence" value="ECO:0007669"/>
    <property type="project" value="UniProtKB-KW"/>
</dbReference>
<dbReference type="Pfam" id="PF09180">
    <property type="entry name" value="ProRS-C_1"/>
    <property type="match status" value="1"/>
</dbReference>
<dbReference type="NCBIfam" id="TIGR00408">
    <property type="entry name" value="proS_fam_I"/>
    <property type="match status" value="1"/>
</dbReference>
<evidence type="ECO:0000256" key="7">
    <source>
        <dbReference type="ARBA" id="ARBA00029731"/>
    </source>
</evidence>
<dbReference type="SMART" id="SM00946">
    <property type="entry name" value="ProRS-C_1"/>
    <property type="match status" value="1"/>
</dbReference>
<feature type="region of interest" description="Disordered" evidence="9">
    <location>
        <begin position="125"/>
        <end position="156"/>
    </location>
</feature>
<dbReference type="SMART" id="SM00991">
    <property type="entry name" value="WHEP-TRS"/>
    <property type="match status" value="1"/>
</dbReference>
<keyword evidence="5" id="KW-0648">Protein biosynthesis</keyword>
<dbReference type="PROSITE" id="PS50862">
    <property type="entry name" value="AA_TRNA_LIGASE_II"/>
    <property type="match status" value="1"/>
</dbReference>
<dbReference type="CDD" id="cd00778">
    <property type="entry name" value="ProRS_core_arch_euk"/>
    <property type="match status" value="1"/>
</dbReference>
<sequence length="663" mass="74237">MANRNNKMMVTMAAVLFAVGRQGTHAFHTANSRTALVGRSLSRTGTCVTRTSFGESQTSNKYFTRLFSSSTNEQLSDEQKSVLESKIKDTGDRIRALKDEGADKAAIAPIVQELLALKAELDPTFNKKPKKQQQKQKQQPKQKQKQKQSSSDDDSSDFITARAVDYSKWYNDIIRVTELAETSPVRGCMVIKPWGMALWDKVRTELDSRIKEHGAENAYFPLLIPKSFLSKEAEHVDGFAKECAVVTHHRLKSSDEEDGGLVVDPEAELEDPLIIRPTSETMIWYMFRKWINSHRDLPLKVNQWANVMRWEMRTRPFLRTSEFLWQEGHTAHATAEGARDDARTMMEEYASLCENLLAMPVVRGVKSPSERFAGAEDTFTIEALMQNGWALQSGTSHFLGQSFGKAFDVTFQDTDGEQKDVWGTSWGVSTRLLGALIMTHSDDEGLVLPPRVAPIQAVIVPIAPKKNDEEGKIAMNQALDNLVAGLKAEGIRVKVDDRDFMRNGAKYFEWERKGVPLRIELGPRDVKNNSCVFKYRAGEGSDKKINIDLSDAASKASEGLEGMQQSLLEQASIKLENGITEGVSYEEMKTVLESDEASSYPGRGLYLVPWKCNAENEDTIKTECKATIRCYPLAANGEGQYEGKKCFYSGEEATHMALFGRAF</sequence>
<dbReference type="SUPFAM" id="SSF47060">
    <property type="entry name" value="S15/NS1 RNA-binding domain"/>
    <property type="match status" value="1"/>
</dbReference>
<dbReference type="CDD" id="cd01200">
    <property type="entry name" value="WHEPGMRS_RNA"/>
    <property type="match status" value="1"/>
</dbReference>
<dbReference type="Pfam" id="PF00587">
    <property type="entry name" value="tRNA-synt_2b"/>
    <property type="match status" value="1"/>
</dbReference>
<dbReference type="PANTHER" id="PTHR43382">
    <property type="entry name" value="PROLYL-TRNA SYNTHETASE"/>
    <property type="match status" value="1"/>
</dbReference>
<organism evidence="13">
    <name type="scientific">Pseudo-nitzschia australis</name>
    <dbReference type="NCBI Taxonomy" id="44445"/>
    <lineage>
        <taxon>Eukaryota</taxon>
        <taxon>Sar</taxon>
        <taxon>Stramenopiles</taxon>
        <taxon>Ochrophyta</taxon>
        <taxon>Bacillariophyta</taxon>
        <taxon>Bacillariophyceae</taxon>
        <taxon>Bacillariophycidae</taxon>
        <taxon>Bacillariales</taxon>
        <taxon>Bacillariaceae</taxon>
        <taxon>Pseudo-nitzschia</taxon>
    </lineage>
</organism>
<keyword evidence="2" id="KW-0436">Ligase</keyword>
<dbReference type="PANTHER" id="PTHR43382:SF3">
    <property type="entry name" value="PROLINE--TRNA LIGASE, CHLOROPLASTIC_MITOCHONDRIAL"/>
    <property type="match status" value="1"/>
</dbReference>
<evidence type="ECO:0000313" key="13">
    <source>
        <dbReference type="EMBL" id="CAE0727375.1"/>
    </source>
</evidence>
<feature type="compositionally biased region" description="Basic residues" evidence="9">
    <location>
        <begin position="127"/>
        <end position="146"/>
    </location>
</feature>
<dbReference type="SUPFAM" id="SSF52954">
    <property type="entry name" value="Class II aaRS ABD-related"/>
    <property type="match status" value="1"/>
</dbReference>
<feature type="domain" description="WHEP-TRS" evidence="12">
    <location>
        <begin position="79"/>
        <end position="135"/>
    </location>
</feature>
<evidence type="ECO:0000256" key="1">
    <source>
        <dbReference type="ARBA" id="ARBA00012831"/>
    </source>
</evidence>
<dbReference type="HAMAP" id="MF_01571">
    <property type="entry name" value="Pro_tRNA_synth_type3"/>
    <property type="match status" value="1"/>
</dbReference>
<dbReference type="GO" id="GO:0005737">
    <property type="term" value="C:cytoplasm"/>
    <property type="evidence" value="ECO:0007669"/>
    <property type="project" value="InterPro"/>
</dbReference>
<dbReference type="InterPro" id="IPR033721">
    <property type="entry name" value="ProRS_core_arch_euk"/>
</dbReference>
<evidence type="ECO:0000259" key="12">
    <source>
        <dbReference type="PROSITE" id="PS51185"/>
    </source>
</evidence>
<keyword evidence="10" id="KW-0732">Signal</keyword>
<evidence type="ECO:0000256" key="6">
    <source>
        <dbReference type="ARBA" id="ARBA00023146"/>
    </source>
</evidence>
<protein>
    <recommendedName>
        <fullName evidence="1">proline--tRNA ligase</fullName>
        <ecNumber evidence="1">6.1.1.15</ecNumber>
    </recommendedName>
    <alternativeName>
        <fullName evidence="7">Prolyl-tRNA synthetase</fullName>
    </alternativeName>
</protein>
<dbReference type="InterPro" id="IPR006195">
    <property type="entry name" value="aa-tRNA-synth_II"/>
</dbReference>
<dbReference type="InterPro" id="IPR004154">
    <property type="entry name" value="Anticodon-bd"/>
</dbReference>
<dbReference type="InterPro" id="IPR017449">
    <property type="entry name" value="Pro-tRNA_synth_II"/>
</dbReference>
<dbReference type="EMBL" id="HBIX01030282">
    <property type="protein sequence ID" value="CAE0727375.1"/>
    <property type="molecule type" value="Transcribed_RNA"/>
</dbReference>